<dbReference type="InterPro" id="IPR036873">
    <property type="entry name" value="Rhodanese-like_dom_sf"/>
</dbReference>
<dbReference type="eggNOG" id="COG0607">
    <property type="taxonomic scope" value="Bacteria"/>
</dbReference>
<evidence type="ECO:0000313" key="2">
    <source>
        <dbReference type="EMBL" id="EHQ30879.1"/>
    </source>
</evidence>
<dbReference type="PANTHER" id="PTHR43031">
    <property type="entry name" value="FAD-DEPENDENT OXIDOREDUCTASE"/>
    <property type="match status" value="1"/>
</dbReference>
<proteinExistence type="predicted"/>
<dbReference type="PANTHER" id="PTHR43031:SF17">
    <property type="entry name" value="SULFURTRANSFERASE YTWF-RELATED"/>
    <property type="match status" value="1"/>
</dbReference>
<dbReference type="InterPro" id="IPR050229">
    <property type="entry name" value="GlpE_sulfurtransferase"/>
</dbReference>
<dbReference type="STRING" id="714943.Mucpa_6830"/>
<name>H1Y1K5_9SPHI</name>
<organism evidence="2 3">
    <name type="scientific">Mucilaginibacter paludis DSM 18603</name>
    <dbReference type="NCBI Taxonomy" id="714943"/>
    <lineage>
        <taxon>Bacteria</taxon>
        <taxon>Pseudomonadati</taxon>
        <taxon>Bacteroidota</taxon>
        <taxon>Sphingobacteriia</taxon>
        <taxon>Sphingobacteriales</taxon>
        <taxon>Sphingobacteriaceae</taxon>
        <taxon>Mucilaginibacter</taxon>
    </lineage>
</organism>
<evidence type="ECO:0000259" key="1">
    <source>
        <dbReference type="PROSITE" id="PS50206"/>
    </source>
</evidence>
<accession>H1Y1K5</accession>
<protein>
    <submittedName>
        <fullName evidence="2">Rhodanese-like protein</fullName>
    </submittedName>
</protein>
<dbReference type="Proteomes" id="UP000002774">
    <property type="component" value="Chromosome"/>
</dbReference>
<feature type="domain" description="Rhodanese" evidence="1">
    <location>
        <begin position="14"/>
        <end position="99"/>
    </location>
</feature>
<dbReference type="CDD" id="cd00158">
    <property type="entry name" value="RHOD"/>
    <property type="match status" value="1"/>
</dbReference>
<dbReference type="InterPro" id="IPR001763">
    <property type="entry name" value="Rhodanese-like_dom"/>
</dbReference>
<dbReference type="HOGENOM" id="CLU_089574_13_3_10"/>
<dbReference type="RefSeq" id="WP_008512917.1">
    <property type="nucleotide sequence ID" value="NZ_CM001403.1"/>
</dbReference>
<dbReference type="EMBL" id="CM001403">
    <property type="protein sequence ID" value="EHQ30879.1"/>
    <property type="molecule type" value="Genomic_DNA"/>
</dbReference>
<dbReference type="AlphaFoldDB" id="H1Y1K5"/>
<gene>
    <name evidence="2" type="ORF">Mucpa_6830</name>
</gene>
<sequence length="101" mass="11471">MDISATNLNDRINQGETLNLLDVRDEMEYHTYNIGGQNIPLGKLPSELDELEWNKSEEIIVVCKMGLRSKTGKHILQQNGYLNVKNLEGGLLALQKLNNKY</sequence>
<dbReference type="Pfam" id="PF00581">
    <property type="entry name" value="Rhodanese"/>
    <property type="match status" value="1"/>
</dbReference>
<dbReference type="OrthoDB" id="9808735at2"/>
<reference evidence="2" key="1">
    <citation type="submission" date="2011-09" db="EMBL/GenBank/DDBJ databases">
        <title>The permanent draft genome of Mucilaginibacter paludis DSM 18603.</title>
        <authorList>
            <consortium name="US DOE Joint Genome Institute (JGI-PGF)"/>
            <person name="Lucas S."/>
            <person name="Han J."/>
            <person name="Lapidus A."/>
            <person name="Bruce D."/>
            <person name="Goodwin L."/>
            <person name="Pitluck S."/>
            <person name="Peters L."/>
            <person name="Kyrpides N."/>
            <person name="Mavromatis K."/>
            <person name="Ivanova N."/>
            <person name="Mikhailova N."/>
            <person name="Held B."/>
            <person name="Detter J.C."/>
            <person name="Tapia R."/>
            <person name="Han C."/>
            <person name="Land M."/>
            <person name="Hauser L."/>
            <person name="Markowitz V."/>
            <person name="Cheng J.-F."/>
            <person name="Hugenholtz P."/>
            <person name="Woyke T."/>
            <person name="Wu D."/>
            <person name="Tindall B."/>
            <person name="Brambilla E."/>
            <person name="Klenk H.-P."/>
            <person name="Eisen J.A."/>
        </authorList>
    </citation>
    <scope>NUCLEOTIDE SEQUENCE [LARGE SCALE GENOMIC DNA]</scope>
    <source>
        <strain evidence="2">DSM 18603</strain>
    </source>
</reference>
<dbReference type="SUPFAM" id="SSF52821">
    <property type="entry name" value="Rhodanese/Cell cycle control phosphatase"/>
    <property type="match status" value="1"/>
</dbReference>
<dbReference type="PROSITE" id="PS50206">
    <property type="entry name" value="RHODANESE_3"/>
    <property type="match status" value="1"/>
</dbReference>
<keyword evidence="3" id="KW-1185">Reference proteome</keyword>
<evidence type="ECO:0000313" key="3">
    <source>
        <dbReference type="Proteomes" id="UP000002774"/>
    </source>
</evidence>
<dbReference type="SMART" id="SM00450">
    <property type="entry name" value="RHOD"/>
    <property type="match status" value="1"/>
</dbReference>
<dbReference type="Gene3D" id="3.40.250.10">
    <property type="entry name" value="Rhodanese-like domain"/>
    <property type="match status" value="1"/>
</dbReference>